<protein>
    <recommendedName>
        <fullName evidence="1">RSE1/DDB1/CPSF1 second beta-propeller domain-containing protein</fullName>
    </recommendedName>
</protein>
<keyword evidence="3" id="KW-1185">Reference proteome</keyword>
<accession>A0A3P7Z9K1</accession>
<proteinExistence type="predicted"/>
<sequence>MFCRKKLTTEDEDVLLYGRDTFLGDNVKVEPTAFRKLQFDDILFDSSHLAGVDPDTVMPTYWVAVCRENGLLEILSLPDFRLVYMVKKFPLGFKTLFDTDPIKLALEQDKPDNSYPSVRELMLVGLGVNKGRPHLLAFVDDELLVYEAFPFFGERFHDHLCLRFKRLTHQKLFQSGGLSSSLSFQTKLQSRGERRTSLSSSEFDTPFRRLHYFDNVSSYSGIFISGPYPYWCFMTHQGIHRFHPMQLDGRVLSFAPFHNINCEHGFIYLTDRHEMRIAQLPAYFSYDATCPAHKVNLKCTAHFVVYLLDSRTYAVTTSTKVACKKMVTLIGDEKQFEPMEHEDEHFIYPTNDQFKGELYIYHFIYV</sequence>
<dbReference type="Pfam" id="PF23726">
    <property type="entry name" value="Beta-prop_RSE1_2nd"/>
    <property type="match status" value="1"/>
</dbReference>
<dbReference type="AlphaFoldDB" id="A0A3P7Z9K1"/>
<name>A0A3P7Z9K1_9BILA</name>
<dbReference type="Proteomes" id="UP000270296">
    <property type="component" value="Unassembled WGS sequence"/>
</dbReference>
<evidence type="ECO:0000313" key="2">
    <source>
        <dbReference type="EMBL" id="VDO80657.1"/>
    </source>
</evidence>
<feature type="domain" description="RSE1/DDB1/CPSF1 second beta-propeller" evidence="1">
    <location>
        <begin position="57"/>
        <end position="280"/>
    </location>
</feature>
<dbReference type="InterPro" id="IPR058543">
    <property type="entry name" value="Beta-prop_RSE1/DDB1/CPSF1_2nd"/>
</dbReference>
<evidence type="ECO:0000259" key="1">
    <source>
        <dbReference type="Pfam" id="PF23726"/>
    </source>
</evidence>
<dbReference type="PANTHER" id="PTHR10644">
    <property type="entry name" value="DNA REPAIR/RNA PROCESSING CPSF FAMILY"/>
    <property type="match status" value="1"/>
</dbReference>
<reference evidence="2 3" key="1">
    <citation type="submission" date="2018-11" db="EMBL/GenBank/DDBJ databases">
        <authorList>
            <consortium name="Pathogen Informatics"/>
        </authorList>
    </citation>
    <scope>NUCLEOTIDE SEQUENCE [LARGE SCALE GENOMIC DNA]</scope>
</reference>
<dbReference type="EMBL" id="UZAM01000353">
    <property type="protein sequence ID" value="VDO80657.1"/>
    <property type="molecule type" value="Genomic_DNA"/>
</dbReference>
<evidence type="ECO:0000313" key="3">
    <source>
        <dbReference type="Proteomes" id="UP000270296"/>
    </source>
</evidence>
<dbReference type="InterPro" id="IPR050358">
    <property type="entry name" value="RSE1/DDB1/CFT1"/>
</dbReference>
<organism evidence="2 3">
    <name type="scientific">Soboliphyme baturini</name>
    <dbReference type="NCBI Taxonomy" id="241478"/>
    <lineage>
        <taxon>Eukaryota</taxon>
        <taxon>Metazoa</taxon>
        <taxon>Ecdysozoa</taxon>
        <taxon>Nematoda</taxon>
        <taxon>Enoplea</taxon>
        <taxon>Dorylaimia</taxon>
        <taxon>Dioctophymatida</taxon>
        <taxon>Dioctophymatoidea</taxon>
        <taxon>Soboliphymatidae</taxon>
        <taxon>Soboliphyme</taxon>
    </lineage>
</organism>
<dbReference type="OrthoDB" id="6109at2759"/>
<gene>
    <name evidence="2" type="ORF">SBAD_LOCUS197</name>
</gene>